<organism evidence="2 3">
    <name type="scientific">Prevotella intermedia</name>
    <dbReference type="NCBI Taxonomy" id="28131"/>
    <lineage>
        <taxon>Bacteria</taxon>
        <taxon>Pseudomonadati</taxon>
        <taxon>Bacteroidota</taxon>
        <taxon>Bacteroidia</taxon>
        <taxon>Bacteroidales</taxon>
        <taxon>Prevotellaceae</taxon>
        <taxon>Prevotella</taxon>
    </lineage>
</organism>
<evidence type="ECO:0000256" key="1">
    <source>
        <dbReference type="ARBA" id="ARBA00001966"/>
    </source>
</evidence>
<dbReference type="InterPro" id="IPR058240">
    <property type="entry name" value="rSAM_sf"/>
</dbReference>
<dbReference type="PANTHER" id="PTHR43273">
    <property type="entry name" value="ANAEROBIC SULFATASE-MATURATING ENZYME HOMOLOG ASLB-RELATED"/>
    <property type="match status" value="1"/>
</dbReference>
<dbReference type="RefSeq" id="WP_100019961.1">
    <property type="nucleotide sequence ID" value="NZ_CP024724.1"/>
</dbReference>
<dbReference type="GO" id="GO:0016491">
    <property type="term" value="F:oxidoreductase activity"/>
    <property type="evidence" value="ECO:0007669"/>
    <property type="project" value="InterPro"/>
</dbReference>
<dbReference type="Proteomes" id="UP000229630">
    <property type="component" value="Chromosome 2"/>
</dbReference>
<dbReference type="PANTHER" id="PTHR43273:SF3">
    <property type="entry name" value="ANAEROBIC SULFATASE-MATURATING ENZYME HOMOLOG ASLB-RELATED"/>
    <property type="match status" value="1"/>
</dbReference>
<comment type="cofactor">
    <cofactor evidence="1">
        <name>[4Fe-4S] cluster</name>
        <dbReference type="ChEBI" id="CHEBI:49883"/>
    </cofactor>
</comment>
<proteinExistence type="predicted"/>
<evidence type="ECO:0000313" key="2">
    <source>
        <dbReference type="EMBL" id="ATV27170.1"/>
    </source>
</evidence>
<evidence type="ECO:0008006" key="4">
    <source>
        <dbReference type="Google" id="ProtNLM"/>
    </source>
</evidence>
<sequence length="312" mass="36020">MQLFIYHYSYILIPPTGKDIVYPLLVHAKKECIKNNKNLIPFFVTNASLINEKIVNELTSFNPVFQITLDGGEKLHNSVRIWKSSNKGTYQHIIKMILLLAEKINKGEGNKGNIITIRINYNDETLDDIKDIIRDLDGIDKNKVFFQLERVWQTIGKVNIDQKRKLKEALLYIASKGYNVGHGLFGFKRVACPAEISSYAIINWDGNIYKCNGRTLKKEEKEGILLPNSTIKWNKEQRLKREITTFENDTCLKCKMLPQCIGPCSQKIIENEDKPIGNICSLQFADMDIKEYLQINFEIEMMKKHSIGHSFE</sequence>
<name>A0A2D3L9S0_PREIN</name>
<dbReference type="InterPro" id="IPR023885">
    <property type="entry name" value="4Fe4S-binding_SPASM_dom"/>
</dbReference>
<dbReference type="AlphaFoldDB" id="A0A2D3L9S0"/>
<dbReference type="InterPro" id="IPR013785">
    <property type="entry name" value="Aldolase_TIM"/>
</dbReference>
<gene>
    <name evidence="2" type="ORF">CTM62_10230</name>
</gene>
<reference evidence="2 3" key="1">
    <citation type="submission" date="2017-11" db="EMBL/GenBank/DDBJ databases">
        <title>Genome sequencing of Prevotella intermedia KCOM 2837.</title>
        <authorList>
            <person name="Kook J.-K."/>
            <person name="Park S.-N."/>
            <person name="Lim Y.K."/>
        </authorList>
    </citation>
    <scope>NUCLEOTIDE SEQUENCE [LARGE SCALE GENOMIC DNA]</scope>
    <source>
        <strain evidence="2 3">KCOM 2837</strain>
    </source>
</reference>
<dbReference type="Gene3D" id="3.20.20.70">
    <property type="entry name" value="Aldolase class I"/>
    <property type="match status" value="1"/>
</dbReference>
<dbReference type="EMBL" id="CP024724">
    <property type="protein sequence ID" value="ATV27170.1"/>
    <property type="molecule type" value="Genomic_DNA"/>
</dbReference>
<dbReference type="InterPro" id="IPR023867">
    <property type="entry name" value="Sulphatase_maturase_rSAM"/>
</dbReference>
<evidence type="ECO:0000313" key="3">
    <source>
        <dbReference type="Proteomes" id="UP000229630"/>
    </source>
</evidence>
<dbReference type="SUPFAM" id="SSF102114">
    <property type="entry name" value="Radical SAM enzymes"/>
    <property type="match status" value="1"/>
</dbReference>
<accession>A0A2D3L9S0</accession>
<dbReference type="NCBIfam" id="TIGR04085">
    <property type="entry name" value="rSAM_more_4Fe4S"/>
    <property type="match status" value="1"/>
</dbReference>
<protein>
    <recommendedName>
        <fullName evidence="4">SPASM domain-containing protein</fullName>
    </recommendedName>
</protein>